<dbReference type="Pfam" id="PF01459">
    <property type="entry name" value="Porin_3"/>
    <property type="match status" value="1"/>
</dbReference>
<proteinExistence type="predicted"/>
<dbReference type="EMBL" id="JANTQA010000072">
    <property type="protein sequence ID" value="KAJ3424583.1"/>
    <property type="molecule type" value="Genomic_DNA"/>
</dbReference>
<dbReference type="AlphaFoldDB" id="A0AAV7Y471"/>
<name>A0AAV7Y471_9EUKA</name>
<accession>A0AAV7Y471</accession>
<reference evidence="1" key="1">
    <citation type="submission" date="2022-08" db="EMBL/GenBank/DDBJ databases">
        <title>Novel sulphate-reducing endosymbionts in the free-living metamonad Anaeramoeba.</title>
        <authorList>
            <person name="Jerlstrom-Hultqvist J."/>
            <person name="Cepicka I."/>
            <person name="Gallot-Lavallee L."/>
            <person name="Salas-Leiva D."/>
            <person name="Curtis B.A."/>
            <person name="Zahonova K."/>
            <person name="Pipaliya S."/>
            <person name="Dacks J."/>
            <person name="Roger A.J."/>
        </authorList>
    </citation>
    <scope>NUCLEOTIDE SEQUENCE</scope>
    <source>
        <strain evidence="1">Busselton2</strain>
    </source>
</reference>
<evidence type="ECO:0000313" key="2">
    <source>
        <dbReference type="Proteomes" id="UP001146793"/>
    </source>
</evidence>
<dbReference type="GO" id="GO:0005741">
    <property type="term" value="C:mitochondrial outer membrane"/>
    <property type="evidence" value="ECO:0007669"/>
    <property type="project" value="InterPro"/>
</dbReference>
<dbReference type="InterPro" id="IPR027246">
    <property type="entry name" value="Porin_Euk/Tom40"/>
</dbReference>
<dbReference type="InterPro" id="IPR023614">
    <property type="entry name" value="Porin_dom_sf"/>
</dbReference>
<dbReference type="Proteomes" id="UP001146793">
    <property type="component" value="Unassembled WGS sequence"/>
</dbReference>
<dbReference type="Gene3D" id="2.40.160.10">
    <property type="entry name" value="Porin"/>
    <property type="match status" value="1"/>
</dbReference>
<comment type="caution">
    <text evidence="1">The sequence shown here is derived from an EMBL/GenBank/DDBJ whole genome shotgun (WGS) entry which is preliminary data.</text>
</comment>
<evidence type="ECO:0000313" key="1">
    <source>
        <dbReference type="EMBL" id="KAJ3424583.1"/>
    </source>
</evidence>
<sequence length="299" mass="33863">MNKLHPLVYSELGIRSKRLLERPQAKYSIRFRANSNLGYNFTSFTSLRPEEKDLFFYSNITSEFKIKENVEITTSVTSQKQLITKLSFSDLFDGVLNAGFFTDTFKKSLYGYFSCCPKYGSVSFMTDFMTRVGSFSMTTGIKGINFGMMGNIDLEQRSVPVLETAMQYKINKDTEIVTKFKPKTKIVSSEVYSQINPRIALSLGLSVDCSTRTLDLFQAAVLVNTSPRTQLYSKIQSSGKLSLQVLTKITDHVSAGVTGAIDLSRLCQKKNPFLSKKLWNCFEINTQKKHNKGNFFLEN</sequence>
<organism evidence="1 2">
    <name type="scientific">Anaeramoeba flamelloides</name>
    <dbReference type="NCBI Taxonomy" id="1746091"/>
    <lineage>
        <taxon>Eukaryota</taxon>
        <taxon>Metamonada</taxon>
        <taxon>Anaeramoebidae</taxon>
        <taxon>Anaeramoeba</taxon>
    </lineage>
</organism>
<protein>
    <submittedName>
        <fullName evidence="1">Uncharacterized protein</fullName>
    </submittedName>
</protein>
<dbReference type="GO" id="GO:0055085">
    <property type="term" value="P:transmembrane transport"/>
    <property type="evidence" value="ECO:0007669"/>
    <property type="project" value="InterPro"/>
</dbReference>
<gene>
    <name evidence="1" type="ORF">M0812_29306</name>
</gene>